<name>A0A9Q0H4B3_9MAGN</name>
<gene>
    <name evidence="1" type="ORF">NE237_026479</name>
</gene>
<keyword evidence="2" id="KW-1185">Reference proteome</keyword>
<dbReference type="OrthoDB" id="47059at2759"/>
<organism evidence="1 2">
    <name type="scientific">Protea cynaroides</name>
    <dbReference type="NCBI Taxonomy" id="273540"/>
    <lineage>
        <taxon>Eukaryota</taxon>
        <taxon>Viridiplantae</taxon>
        <taxon>Streptophyta</taxon>
        <taxon>Embryophyta</taxon>
        <taxon>Tracheophyta</taxon>
        <taxon>Spermatophyta</taxon>
        <taxon>Magnoliopsida</taxon>
        <taxon>Proteales</taxon>
        <taxon>Proteaceae</taxon>
        <taxon>Protea</taxon>
    </lineage>
</organism>
<accession>A0A9Q0H4B3</accession>
<proteinExistence type="predicted"/>
<reference evidence="1" key="1">
    <citation type="journal article" date="2023" name="Plant J.">
        <title>The genome of the king protea, Protea cynaroides.</title>
        <authorList>
            <person name="Chang J."/>
            <person name="Duong T.A."/>
            <person name="Schoeman C."/>
            <person name="Ma X."/>
            <person name="Roodt D."/>
            <person name="Barker N."/>
            <person name="Li Z."/>
            <person name="Van de Peer Y."/>
            <person name="Mizrachi E."/>
        </authorList>
    </citation>
    <scope>NUCLEOTIDE SEQUENCE</scope>
    <source>
        <tissue evidence="1">Young leaves</tissue>
    </source>
</reference>
<evidence type="ECO:0000313" key="1">
    <source>
        <dbReference type="EMBL" id="KAJ4959368.1"/>
    </source>
</evidence>
<dbReference type="EMBL" id="JAMYWD010000010">
    <property type="protein sequence ID" value="KAJ4959368.1"/>
    <property type="molecule type" value="Genomic_DNA"/>
</dbReference>
<sequence length="122" mass="13232">MADGTRMCLLDDSIKNLEESSTAQNQRLDEQHLLLSEVIVRLAAIEGCLEQTNRVSSSSPTGIEAIVVRDNCIEGVKKALETEDYEAAIPNHCNWSEIPAGSFAVLSMASGVPVMKKLQTKA</sequence>
<dbReference type="AlphaFoldDB" id="A0A9Q0H4B3"/>
<dbReference type="Proteomes" id="UP001141806">
    <property type="component" value="Unassembled WGS sequence"/>
</dbReference>
<evidence type="ECO:0000313" key="2">
    <source>
        <dbReference type="Proteomes" id="UP001141806"/>
    </source>
</evidence>
<protein>
    <submittedName>
        <fullName evidence="1">Uncharacterized protein</fullName>
    </submittedName>
</protein>
<comment type="caution">
    <text evidence="1">The sequence shown here is derived from an EMBL/GenBank/DDBJ whole genome shotgun (WGS) entry which is preliminary data.</text>
</comment>